<dbReference type="Proteomes" id="UP000436006">
    <property type="component" value="Unassembled WGS sequence"/>
</dbReference>
<keyword evidence="2" id="KW-1185">Reference proteome</keyword>
<proteinExistence type="predicted"/>
<organism evidence="1 2">
    <name type="scientific">Spirosoma arboris</name>
    <dbReference type="NCBI Taxonomy" id="2682092"/>
    <lineage>
        <taxon>Bacteria</taxon>
        <taxon>Pseudomonadati</taxon>
        <taxon>Bacteroidota</taxon>
        <taxon>Cytophagia</taxon>
        <taxon>Cytophagales</taxon>
        <taxon>Cytophagaceae</taxon>
        <taxon>Spirosoma</taxon>
    </lineage>
</organism>
<gene>
    <name evidence="1" type="ORF">GO755_19755</name>
</gene>
<name>A0A7K1SER4_9BACT</name>
<dbReference type="AlphaFoldDB" id="A0A7K1SER4"/>
<evidence type="ECO:0000313" key="2">
    <source>
        <dbReference type="Proteomes" id="UP000436006"/>
    </source>
</evidence>
<dbReference type="RefSeq" id="WP_157587023.1">
    <property type="nucleotide sequence ID" value="NZ_WPIN01000007.1"/>
</dbReference>
<accession>A0A7K1SER4</accession>
<reference evidence="1 2" key="1">
    <citation type="submission" date="2019-12" db="EMBL/GenBank/DDBJ databases">
        <title>Spirosoma sp. HMF4905 genome sequencing and assembly.</title>
        <authorList>
            <person name="Kang H."/>
            <person name="Cha I."/>
            <person name="Kim H."/>
            <person name="Joh K."/>
        </authorList>
    </citation>
    <scope>NUCLEOTIDE SEQUENCE [LARGE SCALE GENOMIC DNA]</scope>
    <source>
        <strain evidence="1 2">HMF4905</strain>
    </source>
</reference>
<evidence type="ECO:0000313" key="1">
    <source>
        <dbReference type="EMBL" id="MVM32292.1"/>
    </source>
</evidence>
<comment type="caution">
    <text evidence="1">The sequence shown here is derived from an EMBL/GenBank/DDBJ whole genome shotgun (WGS) entry which is preliminary data.</text>
</comment>
<protein>
    <submittedName>
        <fullName evidence="1">PorT family protein</fullName>
    </submittedName>
</protein>
<dbReference type="EMBL" id="WPIN01000007">
    <property type="protein sequence ID" value="MVM32292.1"/>
    <property type="molecule type" value="Genomic_DNA"/>
</dbReference>
<sequence length="264" mass="28405">MMIVTSAPRWLTGVVAWFGCLFVLMSLPGCSPEFVQASADARRDGFRGPSYDGIETPILFGTNVNAYWTGQFARTAGIGSKYQVNPATLLAANTNQPGPMAPDPKLTSFLSHVSFLYGGQLIGKGGKYTDNFGTGTSRRTYLEAISYALYNYDLPNDKGRIFGGLGPFLGLGLFGTSKYENARFGTQSYGAFDKNAGYSRLDGGLAFTAGYQLPQGLRLSIAHELGLVNIDPVSGGSADKTFTRVWSLNVAYPTKKLVALVKKK</sequence>